<evidence type="ECO:0000313" key="4">
    <source>
        <dbReference type="Proteomes" id="UP000466442"/>
    </source>
</evidence>
<keyword evidence="4" id="KW-1185">Reference proteome</keyword>
<feature type="domain" description="NF-X1-type" evidence="2">
    <location>
        <begin position="1323"/>
        <end position="1342"/>
    </location>
</feature>
<feature type="domain" description="NF-X1-type" evidence="2">
    <location>
        <begin position="1233"/>
        <end position="1252"/>
    </location>
</feature>
<dbReference type="InterPro" id="IPR045055">
    <property type="entry name" value="DNA2/NAM7-like"/>
</dbReference>
<feature type="compositionally biased region" description="Polar residues" evidence="1">
    <location>
        <begin position="1847"/>
        <end position="1865"/>
    </location>
</feature>
<sequence length="2115" mass="240732">MMGSHGVDNGNPSPSTTRNIIANWVNRKPNDDGWNTPKNKRSKKEGANSYPKKDQFPNSSSSKQDNRFDGAISDLARAPTNPGRGYGSRNGVSRGGFRRRNIRSLEVTQLKSLDDWISLSSFDSPLRIMLKLQEFESSWMASFQSNASFEVMDIAFELFLRIDSKYRFGRIALMKNLFNAKFFERLKQVFEELKRSWFSLGKDKVVVFVEHIRKNLEFILSNNPEYHDNEASKNQIASLGEDCISLLQHMNTKLLDLQGNSDPNIYLEVLKIEELAKIKFIEMQVLEEPIHPEDFKSSYEVMPNNVYGAYESDDHYVQTHFGLLKEDFQSTLREGVEQYLLDPKQRNFKIWAYENVVLTRYFKMENQKNVLFKVKFPECTQYFSKISWNYVKRFMFGSLVVLTADKFDTYHLAIIVDRNFDKPNDISIVINFVYSPPTAVAETKFLLVEPKVFYEPYFHSMKVLKLMAKIGLPLKKYIVNADTSSTLPKYLDGGSMVYRIGTHDIKIDDILSWPKPQDLGLNSSQREAFMNALTSEMTLIQGPPGTGKTFLAFKLIATLIMNRKTSYKDGPILIVCYKNHSLDQILEGLLNKGKKIVRIGSQSKVKALKYDCNVSRLPAPPTISALRKEKIDLEQKLSAILESIQKLDSMIKLVSSRIGIVDLSFFTEYGIIDPSMNLALDTWLLERVPVNRQIPLGEVHAVRHRIRETLYSPLTMLDTQDLFASDLLDLSTEVLRLNDILMDERDNQEDYYQKWMINQRFFSTFDAYLRLASGLEMANEPFDCPDPKSNSFREYHYLKAEERWALYNKWERELIRALEEILVTRQNQVSEIEDNLLEYKEMEMGQTLKYERPDVIGVTTTGATKHYSALADVGAKIVIVEEAAEVLEAHVIASLSPKCEHLILIGDHQQLKPTTASFTLGEQYRMSTSLFERMIKNDIKWSCLSTQHRMRPEIAALICPAIYRSLTNSPNVEQYPDVTGMKKNVFFFSHSYPEQVGFDSESKYNPKEADMLLSICYYLIRQGYDPKDITVLSTYLEQDRYIKKTRDNQYPSSVKDVNCTVVDNYQGEENTIILLSLVRSNELGQVGFLSTKNRVCVALSRARHGLFMFGNMPCLSRNEPTIWSDINVVLLQQESIGTKFPLKCIKHGNITEVESPEDVSELKNAGCRHPCATPLLCGHTCNLLCHGEDQAHDNLFACREQCIRKCPEGHTCNALCRAECPPCPVLVPKVLVCGHSLQLACHMPNLQSSCTQMVEIKLEHCGHIQMVLCRMTMRRERIVCKAVCQKNYTCGHTCKRTCHSRNDPDHKITYLCEESCELINKSCPRKHRCNKKCREPCGDCLIKVTKTLECNHKAMVRCSKDIGTVTCKELCSRKLPCQHDCENKCAESCGPCFVKVEKEIESCGHKIKVACSALPSRKDCGKRCESMRSCGHPCSGLCKNICEEQFCHVKVEKNMACGHIMLMKCGDATKNGQDIGYMCDAPCQAKLPCGHPCEGTCGSCLQNRVHISCRRTCEKTLVCSHKCQSRCNDTCHTCSQQKCVKKCWQNEVGNPHFWVQARGEKGKKRDVFQPENKLVWDLQTALNRRCSEIGNSFLDLLPPKYKSKFHKIMEFVFRTRRNSYSDKYDEMSLLKISLFKVEFVSVFPLILNRVMGVNSSMEPSKKLELESFLEKLINRVSFQAHYSGVYEMRQLLEQLLWVSFFIDAHDLSRDLEHEVGGFLLEALENTKFCFGPNERNTILKVFEDFKLSTGVNTPLQTGQWDVMFPDSRLWCRPIDHHLPPINVVDSKGDVDADREKKDGDNNDLAVPVQQSKSAEPPRSRVKKLPFKESCKIPTEGKEAVGDGSYGLNKQKQTPLSQSSNQTAQFESREKEADSHGSYGPNEQKQTPPLYLSSNPTALLESREKEAVSHGSFGPNEQQQTPPLYLSSNPTALLESREKEAVSHGSFGPNEQQQTPLSQSSNPTALLESREKEAVSHGSFEPNEQKQTTFQRPNQTAQLESLGRPLSFLDGSNDLDQMINAQMAAFKFQKPGTSKSGSKALLESLGLNTRSGDGTPQQGNSLKVDWKKCLEEKQNSSSRSRDSSIERISESDDDAPPREAFSRQDEIENLQIHDID</sequence>
<feature type="compositionally biased region" description="Polar residues" evidence="1">
    <location>
        <begin position="1914"/>
        <end position="1930"/>
    </location>
</feature>
<gene>
    <name evidence="3" type="ORF">GE061_013979</name>
</gene>
<feature type="compositionally biased region" description="Polar residues" evidence="1">
    <location>
        <begin position="1948"/>
        <end position="1963"/>
    </location>
</feature>
<protein>
    <recommendedName>
        <fullName evidence="2">NF-X1-type domain-containing protein</fullName>
    </recommendedName>
</protein>
<organism evidence="3 4">
    <name type="scientific">Apolygus lucorum</name>
    <name type="common">Small green plant bug</name>
    <name type="synonym">Lygocoris lucorum</name>
    <dbReference type="NCBI Taxonomy" id="248454"/>
    <lineage>
        <taxon>Eukaryota</taxon>
        <taxon>Metazoa</taxon>
        <taxon>Ecdysozoa</taxon>
        <taxon>Arthropoda</taxon>
        <taxon>Hexapoda</taxon>
        <taxon>Insecta</taxon>
        <taxon>Pterygota</taxon>
        <taxon>Neoptera</taxon>
        <taxon>Paraneoptera</taxon>
        <taxon>Hemiptera</taxon>
        <taxon>Heteroptera</taxon>
        <taxon>Panheteroptera</taxon>
        <taxon>Cimicomorpha</taxon>
        <taxon>Miridae</taxon>
        <taxon>Mirini</taxon>
        <taxon>Apolygus</taxon>
    </lineage>
</organism>
<dbReference type="CDD" id="cd18808">
    <property type="entry name" value="SF1_C_Upf1"/>
    <property type="match status" value="1"/>
</dbReference>
<proteinExistence type="predicted"/>
<dbReference type="InterPro" id="IPR047187">
    <property type="entry name" value="SF1_C_Upf1"/>
</dbReference>
<dbReference type="InterPro" id="IPR027417">
    <property type="entry name" value="P-loop_NTPase"/>
</dbReference>
<reference evidence="3" key="1">
    <citation type="journal article" date="2021" name="Mol. Ecol. Resour.">
        <title>Apolygus lucorum genome provides insights into omnivorousness and mesophyll feeding.</title>
        <authorList>
            <person name="Liu Y."/>
            <person name="Liu H."/>
            <person name="Wang H."/>
            <person name="Huang T."/>
            <person name="Liu B."/>
            <person name="Yang B."/>
            <person name="Yin L."/>
            <person name="Li B."/>
            <person name="Zhang Y."/>
            <person name="Zhang S."/>
            <person name="Jiang F."/>
            <person name="Zhang X."/>
            <person name="Ren Y."/>
            <person name="Wang B."/>
            <person name="Wang S."/>
            <person name="Lu Y."/>
            <person name="Wu K."/>
            <person name="Fan W."/>
            <person name="Wang G."/>
        </authorList>
    </citation>
    <scope>NUCLEOTIDE SEQUENCE</scope>
    <source>
        <strain evidence="3">12Hb</strain>
    </source>
</reference>
<feature type="domain" description="NF-X1-type" evidence="2">
    <location>
        <begin position="1206"/>
        <end position="1225"/>
    </location>
</feature>
<dbReference type="SMART" id="SM00438">
    <property type="entry name" value="ZnF_NFX"/>
    <property type="match status" value="7"/>
</dbReference>
<dbReference type="GO" id="GO:0008270">
    <property type="term" value="F:zinc ion binding"/>
    <property type="evidence" value="ECO:0007669"/>
    <property type="project" value="InterPro"/>
</dbReference>
<dbReference type="Pfam" id="PF25396">
    <property type="entry name" value="ZNFX1"/>
    <property type="match status" value="1"/>
</dbReference>
<feature type="domain" description="NF-X1-type" evidence="2">
    <location>
        <begin position="1377"/>
        <end position="1394"/>
    </location>
</feature>
<feature type="domain" description="NF-X1-type" evidence="2">
    <location>
        <begin position="1177"/>
        <end position="1200"/>
    </location>
</feature>
<feature type="compositionally biased region" description="Polar residues" evidence="1">
    <location>
        <begin position="2046"/>
        <end position="2060"/>
    </location>
</feature>
<dbReference type="InterPro" id="IPR041679">
    <property type="entry name" value="DNA2/NAM7-like_C"/>
</dbReference>
<feature type="compositionally biased region" description="Polar residues" evidence="1">
    <location>
        <begin position="1880"/>
        <end position="1896"/>
    </location>
</feature>
<feature type="region of interest" description="Disordered" evidence="1">
    <location>
        <begin position="1"/>
        <end position="93"/>
    </location>
</feature>
<feature type="domain" description="NF-X1-type" evidence="2">
    <location>
        <begin position="1290"/>
        <end position="1318"/>
    </location>
</feature>
<evidence type="ECO:0000259" key="2">
    <source>
        <dbReference type="SMART" id="SM00438"/>
    </source>
</evidence>
<dbReference type="InterPro" id="IPR041677">
    <property type="entry name" value="DNA2/NAM7_AAA_11"/>
</dbReference>
<feature type="domain" description="NF-X1-type" evidence="2">
    <location>
        <begin position="1489"/>
        <end position="1511"/>
    </location>
</feature>
<dbReference type="PANTHER" id="PTHR10887:SF341">
    <property type="entry name" value="NFX1-TYPE ZINC FINGER-CONTAINING PROTEIN 1"/>
    <property type="match status" value="1"/>
</dbReference>
<dbReference type="EMBL" id="WIXP02000005">
    <property type="protein sequence ID" value="KAF6210868.1"/>
    <property type="molecule type" value="Genomic_DNA"/>
</dbReference>
<dbReference type="GO" id="GO:0031048">
    <property type="term" value="P:regulatory ncRNA-mediated heterochromatin formation"/>
    <property type="evidence" value="ECO:0007669"/>
    <property type="project" value="TreeGrafter"/>
</dbReference>
<feature type="compositionally biased region" description="Basic and acidic residues" evidence="1">
    <location>
        <begin position="1825"/>
        <end position="1840"/>
    </location>
</feature>
<accession>A0A6A4K384</accession>
<dbReference type="OrthoDB" id="2423195at2759"/>
<feature type="compositionally biased region" description="Basic and acidic residues" evidence="1">
    <location>
        <begin position="1786"/>
        <end position="1800"/>
    </location>
</feature>
<dbReference type="PANTHER" id="PTHR10887">
    <property type="entry name" value="DNA2/NAM7 HELICASE FAMILY"/>
    <property type="match status" value="1"/>
</dbReference>
<dbReference type="SUPFAM" id="SSF52540">
    <property type="entry name" value="P-loop containing nucleoside triphosphate hydrolases"/>
    <property type="match status" value="1"/>
</dbReference>
<dbReference type="GO" id="GO:0031380">
    <property type="term" value="C:nuclear RNA-directed RNA polymerase complex"/>
    <property type="evidence" value="ECO:0007669"/>
    <property type="project" value="TreeGrafter"/>
</dbReference>
<name>A0A6A4K384_APOLU</name>
<feature type="region of interest" description="Disordered" evidence="1">
    <location>
        <begin position="1782"/>
        <end position="1997"/>
    </location>
</feature>
<dbReference type="Gene3D" id="3.40.50.300">
    <property type="entry name" value="P-loop containing nucleotide triphosphate hydrolases"/>
    <property type="match status" value="3"/>
</dbReference>
<feature type="compositionally biased region" description="Polar residues" evidence="1">
    <location>
        <begin position="10"/>
        <end position="20"/>
    </location>
</feature>
<feature type="compositionally biased region" description="Polar residues" evidence="1">
    <location>
        <begin position="1984"/>
        <end position="1997"/>
    </location>
</feature>
<feature type="compositionally biased region" description="Basic and acidic residues" evidence="1">
    <location>
        <begin position="2063"/>
        <end position="2115"/>
    </location>
</feature>
<comment type="caution">
    <text evidence="3">The sequence shown here is derived from an EMBL/GenBank/DDBJ whole genome shotgun (WGS) entry which is preliminary data.</text>
</comment>
<dbReference type="InterPro" id="IPR057373">
    <property type="entry name" value="ZNFX1"/>
</dbReference>
<dbReference type="Pfam" id="PF13087">
    <property type="entry name" value="AAA_12"/>
    <property type="match status" value="1"/>
</dbReference>
<dbReference type="Proteomes" id="UP000466442">
    <property type="component" value="Linkage Group LG5"/>
</dbReference>
<feature type="region of interest" description="Disordered" evidence="1">
    <location>
        <begin position="2046"/>
        <end position="2115"/>
    </location>
</feature>
<evidence type="ECO:0000313" key="3">
    <source>
        <dbReference type="EMBL" id="KAF6210868.1"/>
    </source>
</evidence>
<dbReference type="GO" id="GO:0004386">
    <property type="term" value="F:helicase activity"/>
    <property type="evidence" value="ECO:0007669"/>
    <property type="project" value="InterPro"/>
</dbReference>
<evidence type="ECO:0000256" key="1">
    <source>
        <dbReference type="SAM" id="MobiDB-lite"/>
    </source>
</evidence>
<dbReference type="Pfam" id="PF13086">
    <property type="entry name" value="AAA_11"/>
    <property type="match status" value="1"/>
</dbReference>
<dbReference type="InterPro" id="IPR000967">
    <property type="entry name" value="Znf_NFX1"/>
</dbReference>